<dbReference type="EMBL" id="JBEZVE010000011">
    <property type="protein sequence ID" value="MEU3783129.1"/>
    <property type="molecule type" value="Genomic_DNA"/>
</dbReference>
<name>A0ABV2ZKP9_9ACTN</name>
<organism evidence="1 2">
    <name type="scientific">Streptomyces sp. 900129855</name>
    <dbReference type="NCBI Taxonomy" id="3155129"/>
    <lineage>
        <taxon>Bacteria</taxon>
        <taxon>Bacillati</taxon>
        <taxon>Actinomycetota</taxon>
        <taxon>Actinomycetes</taxon>
        <taxon>Kitasatosporales</taxon>
        <taxon>Streptomycetaceae</taxon>
        <taxon>Streptomyces</taxon>
    </lineage>
</organism>
<protein>
    <submittedName>
        <fullName evidence="1">Uncharacterized protein</fullName>
    </submittedName>
</protein>
<evidence type="ECO:0000313" key="2">
    <source>
        <dbReference type="Proteomes" id="UP001550739"/>
    </source>
</evidence>
<comment type="caution">
    <text evidence="1">The sequence shown here is derived from an EMBL/GenBank/DDBJ whole genome shotgun (WGS) entry which is preliminary data.</text>
</comment>
<gene>
    <name evidence="1" type="ORF">AB0E89_21685</name>
</gene>
<keyword evidence="2" id="KW-1185">Reference proteome</keyword>
<proteinExistence type="predicted"/>
<accession>A0ABV2ZKP9</accession>
<sequence length="980" mass="103224">MTGSTELSILRPHDLVALDFRLVNLRVSADGQTLVPGDESAEAFVVVTFPPQAMSETVVSAEPPRAVPPLRTALAGPSRLVFRLPAGQGLPLTTEALLAWNDWTPVVAPTALLPRGTPGSAALPERVPPTELETAVEFPWRLLLSPVEDGRWHTDNGASLGGAHQLWSAVLATATGRGGDVRALTARAGPDPDFPTSLSDGPVGDREQIARLSSDFHLPTGDGTYFTPVPLTAGRLELTALGANTELEAGWDYPEFAAEGEAPPPSGYVPLSLRQYMHIAALGRDTLVRTVKAGYLCPTGHRAVVVESVERLPQPVNAGGARGVLVRTAELIVQQPVVDYVPLVPAFARAGREFPFASVQLTTTSARIDASESVDAKPVWLRDPDSSIPIGFRAVGLDVAGHALDFSLPLMFVTSGQIRSPRTISDAYFSSPDEPPITVTLGGQSMAAAAEAPGRPGPTTLKVESLDWSLELPPGASKADPDFAMQPAPPWYVPCFLPRITNITASVPAIDELLGMSGPVDFTLDPVYLEHGFETANRAQVFVSLTSELPLELSPQRGGGLASPALAVTAVSRTLGPVSAPDKLQAGQVDVAAFSRMKLLGTITLMDLLDTQRMDFMGGDSAGAEVAQTQLDQPEFVLNPPRLTSRRLPAAGPGGSEGVETRFLWKPPLARQGNPLLDLTGADLLLDATTRKVRGQEAVTEVNGRLRKVGLTFAGALSARIGVLAFRSESGKKVEVEATAVKIEFEDPLKFVDALLSVLPSDGFADPPFLTVDGQGVVSGYTLGVPSVSVGVVSVQNIAVTAALSIPFTDRPAGLRFAVSERHKPFLVTVSLFGGGGFFAVEAGAKGLEQLEASIEFGGSVSLNLGVASGGVSVMAGIYFGMKGASVELTGYLRCGGYLEVLGLISVSLEFYLAFTYGETPNGGTEVWGQASLTVRVKIAFISKSVTVSVERHFAGSGGDPTFQQCFSPTQWAGYLEAFA</sequence>
<dbReference type="RefSeq" id="WP_361704117.1">
    <property type="nucleotide sequence ID" value="NZ_JBEZVE010000011.1"/>
</dbReference>
<evidence type="ECO:0000313" key="1">
    <source>
        <dbReference type="EMBL" id="MEU3783129.1"/>
    </source>
</evidence>
<dbReference type="Proteomes" id="UP001550739">
    <property type="component" value="Unassembled WGS sequence"/>
</dbReference>
<reference evidence="1 2" key="1">
    <citation type="submission" date="2024-06" db="EMBL/GenBank/DDBJ databases">
        <title>The Natural Products Discovery Center: Release of the First 8490 Sequenced Strains for Exploring Actinobacteria Biosynthetic Diversity.</title>
        <authorList>
            <person name="Kalkreuter E."/>
            <person name="Kautsar S.A."/>
            <person name="Yang D."/>
            <person name="Bader C.D."/>
            <person name="Teijaro C.N."/>
            <person name="Fluegel L."/>
            <person name="Davis C.M."/>
            <person name="Simpson J.R."/>
            <person name="Lauterbach L."/>
            <person name="Steele A.D."/>
            <person name="Gui C."/>
            <person name="Meng S."/>
            <person name="Li G."/>
            <person name="Viehrig K."/>
            <person name="Ye F."/>
            <person name="Su P."/>
            <person name="Kiefer A.F."/>
            <person name="Nichols A."/>
            <person name="Cepeda A.J."/>
            <person name="Yan W."/>
            <person name="Fan B."/>
            <person name="Jiang Y."/>
            <person name="Adhikari A."/>
            <person name="Zheng C.-J."/>
            <person name="Schuster L."/>
            <person name="Cowan T.M."/>
            <person name="Smanski M.J."/>
            <person name="Chevrette M.G."/>
            <person name="De Carvalho L.P.S."/>
            <person name="Shen B."/>
        </authorList>
    </citation>
    <scope>NUCLEOTIDE SEQUENCE [LARGE SCALE GENOMIC DNA]</scope>
    <source>
        <strain evidence="1 2">NPDC033843</strain>
    </source>
</reference>